<proteinExistence type="predicted"/>
<dbReference type="EMBL" id="CP051204">
    <property type="protein sequence ID" value="QJB38677.1"/>
    <property type="molecule type" value="Genomic_DNA"/>
</dbReference>
<dbReference type="EMBL" id="CP051205">
    <property type="protein sequence ID" value="QJB32200.1"/>
    <property type="molecule type" value="Genomic_DNA"/>
</dbReference>
<protein>
    <submittedName>
        <fullName evidence="1">Uncharacterized protein</fullName>
    </submittedName>
</protein>
<reference evidence="3" key="1">
    <citation type="submission" date="2020-04" db="EMBL/GenBank/DDBJ databases">
        <authorList>
            <person name="Kittiwongwattana C."/>
        </authorList>
    </citation>
    <scope>NUCLEOTIDE SEQUENCE [LARGE SCALE GENOMIC DNA]</scope>
    <source>
        <strain evidence="3">1310</strain>
    </source>
</reference>
<evidence type="ECO:0000313" key="2">
    <source>
        <dbReference type="EMBL" id="QJB38677.1"/>
    </source>
</evidence>
<gene>
    <name evidence="2" type="ORF">HF324_12695</name>
    <name evidence="1" type="ORF">HF329_13035</name>
</gene>
<reference evidence="1" key="2">
    <citation type="submission" date="2020-09" db="EMBL/GenBank/DDBJ databases">
        <authorList>
            <person name="Kittiwongwattana C."/>
        </authorList>
    </citation>
    <scope>NUCLEOTIDE SEQUENCE</scope>
    <source>
        <strain evidence="2">1303</strain>
        <strain evidence="1">1310</strain>
    </source>
</reference>
<evidence type="ECO:0000313" key="1">
    <source>
        <dbReference type="EMBL" id="QJB32200.1"/>
    </source>
</evidence>
<keyword evidence="4" id="KW-1185">Reference proteome</keyword>
<dbReference type="KEGG" id="coy:HF329_13035"/>
<organism evidence="1 3">
    <name type="scientific">Chitinophaga oryzae</name>
    <dbReference type="NCBI Taxonomy" id="2725414"/>
    <lineage>
        <taxon>Bacteria</taxon>
        <taxon>Pseudomonadati</taxon>
        <taxon>Bacteroidota</taxon>
        <taxon>Chitinophagia</taxon>
        <taxon>Chitinophagales</taxon>
        <taxon>Chitinophagaceae</taxon>
        <taxon>Chitinophaga</taxon>
    </lineage>
</organism>
<evidence type="ECO:0000313" key="4">
    <source>
        <dbReference type="Proteomes" id="UP000503144"/>
    </source>
</evidence>
<sequence length="78" mass="8782">MRLIIKNAETAYVTPASQPNRLNIDIAGIEPEDILLQIDIDQVISYYGITELLDIIGDQEIRAHLLHSTAQNRVNVKI</sequence>
<evidence type="ECO:0000313" key="3">
    <source>
        <dbReference type="Proteomes" id="UP000502421"/>
    </source>
</evidence>
<name>A0AAE6ZFS9_9BACT</name>
<dbReference type="Proteomes" id="UP000503144">
    <property type="component" value="Chromosome"/>
</dbReference>
<dbReference type="RefSeq" id="WP_168804450.1">
    <property type="nucleotide sequence ID" value="NZ_CP051204.2"/>
</dbReference>
<accession>A0AAE6ZFS9</accession>
<dbReference type="Proteomes" id="UP000502421">
    <property type="component" value="Chromosome"/>
</dbReference>
<dbReference type="AlphaFoldDB" id="A0AAE6ZFS9"/>